<name>A0A137ZMU9_9ACTN</name>
<keyword evidence="1" id="KW-1133">Transmembrane helix</keyword>
<dbReference type="PANTHER" id="PTHR21666">
    <property type="entry name" value="PEPTIDASE-RELATED"/>
    <property type="match status" value="1"/>
</dbReference>
<feature type="transmembrane region" description="Helical" evidence="1">
    <location>
        <begin position="12"/>
        <end position="31"/>
    </location>
</feature>
<evidence type="ECO:0000256" key="1">
    <source>
        <dbReference type="SAM" id="Phobius"/>
    </source>
</evidence>
<protein>
    <recommendedName>
        <fullName evidence="2">M23ase beta-sheet core domain-containing protein</fullName>
    </recommendedName>
</protein>
<evidence type="ECO:0000259" key="2">
    <source>
        <dbReference type="Pfam" id="PF01551"/>
    </source>
</evidence>
<keyword evidence="1" id="KW-0812">Transmembrane</keyword>
<comment type="caution">
    <text evidence="3">The sequence shown here is derived from an EMBL/GenBank/DDBJ whole genome shotgun (WGS) entry which is preliminary data.</text>
</comment>
<organism evidence="3 4">
    <name type="scientific">Tsukamurella pseudospumae</name>
    <dbReference type="NCBI Taxonomy" id="239498"/>
    <lineage>
        <taxon>Bacteria</taxon>
        <taxon>Bacillati</taxon>
        <taxon>Actinomycetota</taxon>
        <taxon>Actinomycetes</taxon>
        <taxon>Mycobacteriales</taxon>
        <taxon>Tsukamurellaceae</taxon>
        <taxon>Tsukamurella</taxon>
    </lineage>
</organism>
<dbReference type="EMBL" id="LSRE01000009">
    <property type="protein sequence ID" value="KXO99510.1"/>
    <property type="molecule type" value="Genomic_DNA"/>
</dbReference>
<feature type="domain" description="M23ase beta-sheet core" evidence="2">
    <location>
        <begin position="158"/>
        <end position="236"/>
    </location>
</feature>
<evidence type="ECO:0000313" key="3">
    <source>
        <dbReference type="EMBL" id="KXO99510.1"/>
    </source>
</evidence>
<gene>
    <name evidence="3" type="ORF">AXK61_16890</name>
</gene>
<reference evidence="3 4" key="1">
    <citation type="submission" date="2016-02" db="EMBL/GenBank/DDBJ databases">
        <authorList>
            <person name="Teng J.L."/>
            <person name="Tang Y."/>
            <person name="Huang Y."/>
            <person name="Guo F."/>
            <person name="Wei W."/>
            <person name="Chen J.H."/>
            <person name="Wong S.Y."/>
            <person name="Lau S.K."/>
            <person name="Woo P.C."/>
        </authorList>
    </citation>
    <scope>NUCLEOTIDE SEQUENCE [LARGE SCALE GENOMIC DNA]</scope>
    <source>
        <strain evidence="3 4">JCM 13375</strain>
    </source>
</reference>
<accession>A0A137ZMU9</accession>
<dbReference type="InterPro" id="IPR050570">
    <property type="entry name" value="Cell_wall_metabolism_enzyme"/>
</dbReference>
<dbReference type="InterPro" id="IPR016047">
    <property type="entry name" value="M23ase_b-sheet_dom"/>
</dbReference>
<sequence length="288" mass="30377">MGVLGSLLRGAYRLRSTLIMVGVPAFVVASLLDAPGWLLGVIALVVATGVLLGLVRPAEPPDDPSRTVEPPVRGRWVALNSPSTKVPSHGVRDYGQAYAVDLALVPDGGKLDWGAGFARPEDVAGFGEVVHAMVSGEVVRVSDWRRDHRCRTSKPALVYMFLEGLIRSYGGPGWVIGNHVVIRSDADGAFALVAHLRRGSACVRVGQAVRAGERIGECGNSGNTTVPHVHAQLMDRASAATAQGLPLRLRGVTVERPDRELLPGLTPGTVGTRYPGVPADGELLVSAQ</sequence>
<dbReference type="Proteomes" id="UP000070409">
    <property type="component" value="Unassembled WGS sequence"/>
</dbReference>
<dbReference type="InterPro" id="IPR011055">
    <property type="entry name" value="Dup_hybrid_motif"/>
</dbReference>
<proteinExistence type="predicted"/>
<dbReference type="Gene3D" id="2.70.70.10">
    <property type="entry name" value="Glucose Permease (Domain IIA)"/>
    <property type="match status" value="1"/>
</dbReference>
<evidence type="ECO:0000313" key="4">
    <source>
        <dbReference type="Proteomes" id="UP000070409"/>
    </source>
</evidence>
<keyword evidence="1" id="KW-0472">Membrane</keyword>
<keyword evidence="4" id="KW-1185">Reference proteome</keyword>
<dbReference type="SUPFAM" id="SSF51261">
    <property type="entry name" value="Duplicated hybrid motif"/>
    <property type="match status" value="1"/>
</dbReference>
<feature type="transmembrane region" description="Helical" evidence="1">
    <location>
        <begin position="37"/>
        <end position="55"/>
    </location>
</feature>
<dbReference type="CDD" id="cd12797">
    <property type="entry name" value="M23_peptidase"/>
    <property type="match status" value="1"/>
</dbReference>
<dbReference type="Pfam" id="PF01551">
    <property type="entry name" value="Peptidase_M23"/>
    <property type="match status" value="1"/>
</dbReference>
<dbReference type="PANTHER" id="PTHR21666:SF270">
    <property type="entry name" value="MUREIN HYDROLASE ACTIVATOR ENVC"/>
    <property type="match status" value="1"/>
</dbReference>